<reference evidence="1 2" key="1">
    <citation type="journal article" date="2007" name="Nature">
        <title>Evolution of genes and genomes on the Drosophila phylogeny.</title>
        <authorList>
            <consortium name="Drosophila 12 Genomes Consortium"/>
            <person name="Clark A.G."/>
            <person name="Eisen M.B."/>
            <person name="Smith D.R."/>
            <person name="Bergman C.M."/>
            <person name="Oliver B."/>
            <person name="Markow T.A."/>
            <person name="Kaufman T.C."/>
            <person name="Kellis M."/>
            <person name="Gelbart W."/>
            <person name="Iyer V.N."/>
            <person name="Pollard D.A."/>
            <person name="Sackton T.B."/>
            <person name="Larracuente A.M."/>
            <person name="Singh N.D."/>
            <person name="Abad J.P."/>
            <person name="Abt D.N."/>
            <person name="Adryan B."/>
            <person name="Aguade M."/>
            <person name="Akashi H."/>
            <person name="Anderson W.W."/>
            <person name="Aquadro C.F."/>
            <person name="Ardell D.H."/>
            <person name="Arguello R."/>
            <person name="Artieri C.G."/>
            <person name="Barbash D.A."/>
            <person name="Barker D."/>
            <person name="Barsanti P."/>
            <person name="Batterham P."/>
            <person name="Batzoglou S."/>
            <person name="Begun D."/>
            <person name="Bhutkar A."/>
            <person name="Blanco E."/>
            <person name="Bosak S.A."/>
            <person name="Bradley R.K."/>
            <person name="Brand A.D."/>
            <person name="Brent M.R."/>
            <person name="Brooks A.N."/>
            <person name="Brown R.H."/>
            <person name="Butlin R.K."/>
            <person name="Caggese C."/>
            <person name="Calvi B.R."/>
            <person name="Bernardo de Carvalho A."/>
            <person name="Caspi A."/>
            <person name="Castrezana S."/>
            <person name="Celniker S.E."/>
            <person name="Chang J.L."/>
            <person name="Chapple C."/>
            <person name="Chatterji S."/>
            <person name="Chinwalla A."/>
            <person name="Civetta A."/>
            <person name="Clifton S.W."/>
            <person name="Comeron J.M."/>
            <person name="Costello J.C."/>
            <person name="Coyne J.A."/>
            <person name="Daub J."/>
            <person name="David R.G."/>
            <person name="Delcher A.L."/>
            <person name="Delehaunty K."/>
            <person name="Do C.B."/>
            <person name="Ebling H."/>
            <person name="Edwards K."/>
            <person name="Eickbush T."/>
            <person name="Evans J.D."/>
            <person name="Filipski A."/>
            <person name="Findeiss S."/>
            <person name="Freyhult E."/>
            <person name="Fulton L."/>
            <person name="Fulton R."/>
            <person name="Garcia A.C."/>
            <person name="Gardiner A."/>
            <person name="Garfield D.A."/>
            <person name="Garvin B.E."/>
            <person name="Gibson G."/>
            <person name="Gilbert D."/>
            <person name="Gnerre S."/>
            <person name="Godfrey J."/>
            <person name="Good R."/>
            <person name="Gotea V."/>
            <person name="Gravely B."/>
            <person name="Greenberg A.J."/>
            <person name="Griffiths-Jones S."/>
            <person name="Gross S."/>
            <person name="Guigo R."/>
            <person name="Gustafson E.A."/>
            <person name="Haerty W."/>
            <person name="Hahn M.W."/>
            <person name="Halligan D.L."/>
            <person name="Halpern A.L."/>
            <person name="Halter G.M."/>
            <person name="Han M.V."/>
            <person name="Heger A."/>
            <person name="Hillier L."/>
            <person name="Hinrichs A.S."/>
            <person name="Holmes I."/>
            <person name="Hoskins R.A."/>
            <person name="Hubisz M.J."/>
            <person name="Hultmark D."/>
            <person name="Huntley M.A."/>
            <person name="Jaffe D.B."/>
            <person name="Jagadeeshan S."/>
            <person name="Jeck W.R."/>
            <person name="Johnson J."/>
            <person name="Jones C.D."/>
            <person name="Jordan W.C."/>
            <person name="Karpen G.H."/>
            <person name="Kataoka E."/>
            <person name="Keightley P.D."/>
            <person name="Kheradpour P."/>
            <person name="Kirkness E.F."/>
            <person name="Koerich L.B."/>
            <person name="Kristiansen K."/>
            <person name="Kudrna D."/>
            <person name="Kulathinal R.J."/>
            <person name="Kumar S."/>
            <person name="Kwok R."/>
            <person name="Lander E."/>
            <person name="Langley C.H."/>
            <person name="Lapoint R."/>
            <person name="Lazzaro B.P."/>
            <person name="Lee S.J."/>
            <person name="Levesque L."/>
            <person name="Li R."/>
            <person name="Lin C.F."/>
            <person name="Lin M.F."/>
            <person name="Lindblad-Toh K."/>
            <person name="Llopart A."/>
            <person name="Long M."/>
            <person name="Low L."/>
            <person name="Lozovsky E."/>
            <person name="Lu J."/>
            <person name="Luo M."/>
            <person name="Machado C.A."/>
            <person name="Makalowski W."/>
            <person name="Marzo M."/>
            <person name="Matsuda M."/>
            <person name="Matzkin L."/>
            <person name="McAllister B."/>
            <person name="McBride C.S."/>
            <person name="McKernan B."/>
            <person name="McKernan K."/>
            <person name="Mendez-Lago M."/>
            <person name="Minx P."/>
            <person name="Mollenhauer M.U."/>
            <person name="Montooth K."/>
            <person name="Mount S.M."/>
            <person name="Mu X."/>
            <person name="Myers E."/>
            <person name="Negre B."/>
            <person name="Newfeld S."/>
            <person name="Nielsen R."/>
            <person name="Noor M.A."/>
            <person name="O'Grady P."/>
            <person name="Pachter L."/>
            <person name="Papaceit M."/>
            <person name="Parisi M.J."/>
            <person name="Parisi M."/>
            <person name="Parts L."/>
            <person name="Pedersen J.S."/>
            <person name="Pesole G."/>
            <person name="Phillippy A.M."/>
            <person name="Ponting C.P."/>
            <person name="Pop M."/>
            <person name="Porcelli D."/>
            <person name="Powell J.R."/>
            <person name="Prohaska S."/>
            <person name="Pruitt K."/>
            <person name="Puig M."/>
            <person name="Quesneville H."/>
            <person name="Ram K.R."/>
            <person name="Rand D."/>
            <person name="Rasmussen M.D."/>
            <person name="Reed L.K."/>
            <person name="Reenan R."/>
            <person name="Reily A."/>
            <person name="Remington K.A."/>
            <person name="Rieger T.T."/>
            <person name="Ritchie M.G."/>
            <person name="Robin C."/>
            <person name="Rogers Y.H."/>
            <person name="Rohde C."/>
            <person name="Rozas J."/>
            <person name="Rubenfield M.J."/>
            <person name="Ruiz A."/>
            <person name="Russo S."/>
            <person name="Salzberg S.L."/>
            <person name="Sanchez-Gracia A."/>
            <person name="Saranga D.J."/>
            <person name="Sato H."/>
            <person name="Schaeffer S.W."/>
            <person name="Schatz M.C."/>
            <person name="Schlenke T."/>
            <person name="Schwartz R."/>
            <person name="Segarra C."/>
            <person name="Singh R.S."/>
            <person name="Sirot L."/>
            <person name="Sirota M."/>
            <person name="Sisneros N.B."/>
            <person name="Smith C.D."/>
            <person name="Smith T.F."/>
            <person name="Spieth J."/>
            <person name="Stage D.E."/>
            <person name="Stark A."/>
            <person name="Stephan W."/>
            <person name="Strausberg R.L."/>
            <person name="Strempel S."/>
            <person name="Sturgill D."/>
            <person name="Sutton G."/>
            <person name="Sutton G.G."/>
            <person name="Tao W."/>
            <person name="Teichmann S."/>
            <person name="Tobari Y.N."/>
            <person name="Tomimura Y."/>
            <person name="Tsolas J.M."/>
            <person name="Valente V.L."/>
            <person name="Venter E."/>
            <person name="Venter J.C."/>
            <person name="Vicario S."/>
            <person name="Vieira F.G."/>
            <person name="Vilella A.J."/>
            <person name="Villasante A."/>
            <person name="Walenz B."/>
            <person name="Wang J."/>
            <person name="Wasserman M."/>
            <person name="Watts T."/>
            <person name="Wilson D."/>
            <person name="Wilson R.K."/>
            <person name="Wing R.A."/>
            <person name="Wolfner M.F."/>
            <person name="Wong A."/>
            <person name="Wong G.K."/>
            <person name="Wu C.I."/>
            <person name="Wu G."/>
            <person name="Yamamoto D."/>
            <person name="Yang H.P."/>
            <person name="Yang S.P."/>
            <person name="Yorke J.A."/>
            <person name="Yoshida K."/>
            <person name="Zdobnov E."/>
            <person name="Zhang P."/>
            <person name="Zhang Y."/>
            <person name="Zimin A.V."/>
            <person name="Baldwin J."/>
            <person name="Abdouelleil A."/>
            <person name="Abdulkadir J."/>
            <person name="Abebe A."/>
            <person name="Abera B."/>
            <person name="Abreu J."/>
            <person name="Acer S.C."/>
            <person name="Aftuck L."/>
            <person name="Alexander A."/>
            <person name="An P."/>
            <person name="Anderson E."/>
            <person name="Anderson S."/>
            <person name="Arachi H."/>
            <person name="Azer M."/>
            <person name="Bachantsang P."/>
            <person name="Barry A."/>
            <person name="Bayul T."/>
            <person name="Berlin A."/>
            <person name="Bessette D."/>
            <person name="Bloom T."/>
            <person name="Blye J."/>
            <person name="Boguslavskiy L."/>
            <person name="Bonnet C."/>
            <person name="Boukhgalter B."/>
            <person name="Bourzgui I."/>
            <person name="Brown A."/>
            <person name="Cahill P."/>
            <person name="Channer S."/>
            <person name="Cheshatsang Y."/>
            <person name="Chuda L."/>
            <person name="Citroen M."/>
            <person name="Collymore A."/>
            <person name="Cooke P."/>
            <person name="Costello M."/>
            <person name="D'Aco K."/>
            <person name="Daza R."/>
            <person name="De Haan G."/>
            <person name="DeGray S."/>
            <person name="DeMaso C."/>
            <person name="Dhargay N."/>
            <person name="Dooley K."/>
            <person name="Dooley E."/>
            <person name="Doricent M."/>
            <person name="Dorje P."/>
            <person name="Dorjee K."/>
            <person name="Dupes A."/>
            <person name="Elong R."/>
            <person name="Falk J."/>
            <person name="Farina A."/>
            <person name="Faro S."/>
            <person name="Ferguson D."/>
            <person name="Fisher S."/>
            <person name="Foley C.D."/>
            <person name="Franke A."/>
            <person name="Friedrich D."/>
            <person name="Gadbois L."/>
            <person name="Gearin G."/>
            <person name="Gearin C.R."/>
            <person name="Giannoukos G."/>
            <person name="Goode T."/>
            <person name="Graham J."/>
            <person name="Grandbois E."/>
            <person name="Grewal S."/>
            <person name="Gyaltsen K."/>
            <person name="Hafez N."/>
            <person name="Hagos B."/>
            <person name="Hall J."/>
            <person name="Henson C."/>
            <person name="Hollinger A."/>
            <person name="Honan T."/>
            <person name="Huard M.D."/>
            <person name="Hughes L."/>
            <person name="Hurhula B."/>
            <person name="Husby M.E."/>
            <person name="Kamat A."/>
            <person name="Kanga B."/>
            <person name="Kashin S."/>
            <person name="Khazanovich D."/>
            <person name="Kisner P."/>
            <person name="Lance K."/>
            <person name="Lara M."/>
            <person name="Lee W."/>
            <person name="Lennon N."/>
            <person name="Letendre F."/>
            <person name="LeVine R."/>
            <person name="Lipovsky A."/>
            <person name="Liu X."/>
            <person name="Liu J."/>
            <person name="Liu S."/>
            <person name="Lokyitsang T."/>
            <person name="Lokyitsang Y."/>
            <person name="Lubonja R."/>
            <person name="Lui A."/>
            <person name="MacDonald P."/>
            <person name="Magnisalis V."/>
            <person name="Maru K."/>
            <person name="Matthews C."/>
            <person name="McCusker W."/>
            <person name="McDonough S."/>
            <person name="Mehta T."/>
            <person name="Meldrim J."/>
            <person name="Meneus L."/>
            <person name="Mihai O."/>
            <person name="Mihalev A."/>
            <person name="Mihova T."/>
            <person name="Mittelman R."/>
            <person name="Mlenga V."/>
            <person name="Montmayeur A."/>
            <person name="Mulrain L."/>
            <person name="Navidi A."/>
            <person name="Naylor J."/>
            <person name="Negash T."/>
            <person name="Nguyen T."/>
            <person name="Nguyen N."/>
            <person name="Nicol R."/>
            <person name="Norbu C."/>
            <person name="Norbu N."/>
            <person name="Novod N."/>
            <person name="O'Neill B."/>
            <person name="Osman S."/>
            <person name="Markiewicz E."/>
            <person name="Oyono O.L."/>
            <person name="Patti C."/>
            <person name="Phunkhang P."/>
            <person name="Pierre F."/>
            <person name="Priest M."/>
            <person name="Raghuraman S."/>
            <person name="Rege F."/>
            <person name="Reyes R."/>
            <person name="Rise C."/>
            <person name="Rogov P."/>
            <person name="Ross K."/>
            <person name="Ryan E."/>
            <person name="Settipalli S."/>
            <person name="Shea T."/>
            <person name="Sherpa N."/>
            <person name="Shi L."/>
            <person name="Shih D."/>
            <person name="Sparrow T."/>
            <person name="Spaulding J."/>
            <person name="Stalker J."/>
            <person name="Stange-Thomann N."/>
            <person name="Stavropoulos S."/>
            <person name="Stone C."/>
            <person name="Strader C."/>
            <person name="Tesfaye S."/>
            <person name="Thomson T."/>
            <person name="Thoulutsang Y."/>
            <person name="Thoulutsang D."/>
            <person name="Topham K."/>
            <person name="Topping I."/>
            <person name="Tsamla T."/>
            <person name="Vassiliev H."/>
            <person name="Vo A."/>
            <person name="Wangchuk T."/>
            <person name="Wangdi T."/>
            <person name="Weiand M."/>
            <person name="Wilkinson J."/>
            <person name="Wilson A."/>
            <person name="Yadav S."/>
            <person name="Young G."/>
            <person name="Yu Q."/>
            <person name="Zembek L."/>
            <person name="Zhong D."/>
            <person name="Zimmer A."/>
            <person name="Zwirko Z."/>
            <person name="Jaffe D.B."/>
            <person name="Alvarez P."/>
            <person name="Brockman W."/>
            <person name="Butler J."/>
            <person name="Chin C."/>
            <person name="Gnerre S."/>
            <person name="Grabherr M."/>
            <person name="Kleber M."/>
            <person name="Mauceli E."/>
            <person name="MacCallum I."/>
        </authorList>
    </citation>
    <scope>NUCLEOTIDE SEQUENCE [LARGE SCALE GENOMIC DNA]</scope>
    <source>
        <strain evidence="2">MSH-3 / Tucson 14011-0111.49</strain>
    </source>
</reference>
<evidence type="ECO:0000313" key="2">
    <source>
        <dbReference type="Proteomes" id="UP000008744"/>
    </source>
</evidence>
<accession>B4G5I1</accession>
<sequence>MQIDGSPVSATVGPIRLELSNSWSQCKYPMPQCALCTNMLLVSVENFQLHVASGNCNLGDKLRKVGEQ</sequence>
<name>B4G5I1_DROPE</name>
<organism evidence="2">
    <name type="scientific">Drosophila persimilis</name>
    <name type="common">Fruit fly</name>
    <dbReference type="NCBI Taxonomy" id="7234"/>
    <lineage>
        <taxon>Eukaryota</taxon>
        <taxon>Metazoa</taxon>
        <taxon>Ecdysozoa</taxon>
        <taxon>Arthropoda</taxon>
        <taxon>Hexapoda</taxon>
        <taxon>Insecta</taxon>
        <taxon>Pterygota</taxon>
        <taxon>Neoptera</taxon>
        <taxon>Endopterygota</taxon>
        <taxon>Diptera</taxon>
        <taxon>Brachycera</taxon>
        <taxon>Muscomorpha</taxon>
        <taxon>Ephydroidea</taxon>
        <taxon>Drosophilidae</taxon>
        <taxon>Drosophila</taxon>
        <taxon>Sophophora</taxon>
    </lineage>
</organism>
<dbReference type="AlphaFoldDB" id="B4G5I1"/>
<evidence type="ECO:0000313" key="1">
    <source>
        <dbReference type="EMBL" id="EDW24847.1"/>
    </source>
</evidence>
<gene>
    <name evidence="1" type="primary">Dper\GL24364</name>
    <name evidence="1" type="ORF">Dper_GL24364</name>
</gene>
<dbReference type="HOGENOM" id="CLU_2796650_0_0_1"/>
<dbReference type="EMBL" id="CH479179">
    <property type="protein sequence ID" value="EDW24847.1"/>
    <property type="molecule type" value="Genomic_DNA"/>
</dbReference>
<proteinExistence type="predicted"/>
<dbReference type="Proteomes" id="UP000008744">
    <property type="component" value="Unassembled WGS sequence"/>
</dbReference>
<keyword evidence="2" id="KW-1185">Reference proteome</keyword>
<protein>
    <submittedName>
        <fullName evidence="1">GL24364</fullName>
    </submittedName>
</protein>